<reference evidence="1 3" key="1">
    <citation type="journal article" date="2011" name="Nature">
        <title>The Medicago genome provides insight into the evolution of rhizobial symbioses.</title>
        <authorList>
            <person name="Young N.D."/>
            <person name="Debelle F."/>
            <person name="Oldroyd G.E."/>
            <person name="Geurts R."/>
            <person name="Cannon S.B."/>
            <person name="Udvardi M.K."/>
            <person name="Benedito V.A."/>
            <person name="Mayer K.F."/>
            <person name="Gouzy J."/>
            <person name="Schoof H."/>
            <person name="Van de Peer Y."/>
            <person name="Proost S."/>
            <person name="Cook D.R."/>
            <person name="Meyers B.C."/>
            <person name="Spannagl M."/>
            <person name="Cheung F."/>
            <person name="De Mita S."/>
            <person name="Krishnakumar V."/>
            <person name="Gundlach H."/>
            <person name="Zhou S."/>
            <person name="Mudge J."/>
            <person name="Bharti A.K."/>
            <person name="Murray J.D."/>
            <person name="Naoumkina M.A."/>
            <person name="Rosen B."/>
            <person name="Silverstein K.A."/>
            <person name="Tang H."/>
            <person name="Rombauts S."/>
            <person name="Zhao P.X."/>
            <person name="Zhou P."/>
            <person name="Barbe V."/>
            <person name="Bardou P."/>
            <person name="Bechner M."/>
            <person name="Bellec A."/>
            <person name="Berger A."/>
            <person name="Berges H."/>
            <person name="Bidwell S."/>
            <person name="Bisseling T."/>
            <person name="Choisne N."/>
            <person name="Couloux A."/>
            <person name="Denny R."/>
            <person name="Deshpande S."/>
            <person name="Dai X."/>
            <person name="Doyle J.J."/>
            <person name="Dudez A.M."/>
            <person name="Farmer A.D."/>
            <person name="Fouteau S."/>
            <person name="Franken C."/>
            <person name="Gibelin C."/>
            <person name="Gish J."/>
            <person name="Goldstein S."/>
            <person name="Gonzalez A.J."/>
            <person name="Green P.J."/>
            <person name="Hallab A."/>
            <person name="Hartog M."/>
            <person name="Hua A."/>
            <person name="Humphray S.J."/>
            <person name="Jeong D.H."/>
            <person name="Jing Y."/>
            <person name="Jocker A."/>
            <person name="Kenton S.M."/>
            <person name="Kim D.J."/>
            <person name="Klee K."/>
            <person name="Lai H."/>
            <person name="Lang C."/>
            <person name="Lin S."/>
            <person name="Macmil S.L."/>
            <person name="Magdelenat G."/>
            <person name="Matthews L."/>
            <person name="McCorrison J."/>
            <person name="Monaghan E.L."/>
            <person name="Mun J.H."/>
            <person name="Najar F.Z."/>
            <person name="Nicholson C."/>
            <person name="Noirot C."/>
            <person name="O'Bleness M."/>
            <person name="Paule C.R."/>
            <person name="Poulain J."/>
            <person name="Prion F."/>
            <person name="Qin B."/>
            <person name="Qu C."/>
            <person name="Retzel E.F."/>
            <person name="Riddle C."/>
            <person name="Sallet E."/>
            <person name="Samain S."/>
            <person name="Samson N."/>
            <person name="Sanders I."/>
            <person name="Saurat O."/>
            <person name="Scarpelli C."/>
            <person name="Schiex T."/>
            <person name="Segurens B."/>
            <person name="Severin A.J."/>
            <person name="Sherrier D.J."/>
            <person name="Shi R."/>
            <person name="Sims S."/>
            <person name="Singer S.R."/>
            <person name="Sinharoy S."/>
            <person name="Sterck L."/>
            <person name="Viollet A."/>
            <person name="Wang B.B."/>
            <person name="Wang K."/>
            <person name="Wang M."/>
            <person name="Wang X."/>
            <person name="Warfsmann J."/>
            <person name="Weissenbach J."/>
            <person name="White D.D."/>
            <person name="White J.D."/>
            <person name="Wiley G.B."/>
            <person name="Wincker P."/>
            <person name="Xing Y."/>
            <person name="Yang L."/>
            <person name="Yao Z."/>
            <person name="Ying F."/>
            <person name="Zhai J."/>
            <person name="Zhou L."/>
            <person name="Zuber A."/>
            <person name="Denarie J."/>
            <person name="Dixon R.A."/>
            <person name="May G.D."/>
            <person name="Schwartz D.C."/>
            <person name="Rogers J."/>
            <person name="Quetier F."/>
            <person name="Town C.D."/>
            <person name="Roe B.A."/>
        </authorList>
    </citation>
    <scope>NUCLEOTIDE SEQUENCE [LARGE SCALE GENOMIC DNA]</scope>
    <source>
        <strain evidence="1">A17</strain>
        <strain evidence="2 3">cv. Jemalong A17</strain>
    </source>
</reference>
<name>A0A072TGY5_MEDTR</name>
<evidence type="ECO:0000313" key="1">
    <source>
        <dbReference type="EMBL" id="KEH16446.1"/>
    </source>
</evidence>
<keyword evidence="3" id="KW-1185">Reference proteome</keyword>
<dbReference type="HOGENOM" id="CLU_1565226_0_0_1"/>
<evidence type="ECO:0008006" key="4">
    <source>
        <dbReference type="Google" id="ProtNLM"/>
    </source>
</evidence>
<evidence type="ECO:0000313" key="2">
    <source>
        <dbReference type="EnsemblPlants" id="KEH16446"/>
    </source>
</evidence>
<dbReference type="Proteomes" id="UP000002051">
    <property type="component" value="Unassembled WGS sequence"/>
</dbReference>
<reference evidence="2" key="3">
    <citation type="submission" date="2015-06" db="UniProtKB">
        <authorList>
            <consortium name="EnsemblPlants"/>
        </authorList>
    </citation>
    <scope>IDENTIFICATION</scope>
    <source>
        <strain evidence="2">cv. Jemalong A17</strain>
    </source>
</reference>
<gene>
    <name evidence="1" type="ORF">MTR_0181s0040</name>
</gene>
<dbReference type="AlphaFoldDB" id="A0A072TGY5"/>
<dbReference type="EnsemblPlants" id="KEH16446">
    <property type="protein sequence ID" value="KEH16446"/>
    <property type="gene ID" value="MTR_0181s0040"/>
</dbReference>
<accession>A0A072TGY5</accession>
<dbReference type="EMBL" id="KL402906">
    <property type="protein sequence ID" value="KEH16446.1"/>
    <property type="molecule type" value="Genomic_DNA"/>
</dbReference>
<sequence length="171" mass="19669">MSLDKEGLWYRVLKARYGEEGGRLREGAQVFFMVANEITHSWGCRVGGWKLDHLPNRWGWLLDPISGYSVKGTYNFLTTTDEPIARGSFDDVWHKNVPLKHDDNRCVEGCGCEETAGHLFLGCTTFCSVWYHIFHWLDINFVAPEAIGEHFLQFGHFSGLPRLTYPFLKLI</sequence>
<proteinExistence type="predicted"/>
<protein>
    <recommendedName>
        <fullName evidence="4">Reverse transcriptase zinc-binding domain-containing protein</fullName>
    </recommendedName>
</protein>
<evidence type="ECO:0000313" key="3">
    <source>
        <dbReference type="Proteomes" id="UP000002051"/>
    </source>
</evidence>
<reference evidence="1 3" key="2">
    <citation type="journal article" date="2014" name="BMC Genomics">
        <title>An improved genome release (version Mt4.0) for the model legume Medicago truncatula.</title>
        <authorList>
            <person name="Tang H."/>
            <person name="Krishnakumar V."/>
            <person name="Bidwell S."/>
            <person name="Rosen B."/>
            <person name="Chan A."/>
            <person name="Zhou S."/>
            <person name="Gentzbittel L."/>
            <person name="Childs K.L."/>
            <person name="Yandell M."/>
            <person name="Gundlach H."/>
            <person name="Mayer K.F."/>
            <person name="Schwartz D.C."/>
            <person name="Town C.D."/>
        </authorList>
    </citation>
    <scope>GENOME REANNOTATION</scope>
    <source>
        <strain evidence="1">A17</strain>
        <strain evidence="2 3">cv. Jemalong A17</strain>
    </source>
</reference>
<organism evidence="1 3">
    <name type="scientific">Medicago truncatula</name>
    <name type="common">Barrel medic</name>
    <name type="synonym">Medicago tribuloides</name>
    <dbReference type="NCBI Taxonomy" id="3880"/>
    <lineage>
        <taxon>Eukaryota</taxon>
        <taxon>Viridiplantae</taxon>
        <taxon>Streptophyta</taxon>
        <taxon>Embryophyta</taxon>
        <taxon>Tracheophyta</taxon>
        <taxon>Spermatophyta</taxon>
        <taxon>Magnoliopsida</taxon>
        <taxon>eudicotyledons</taxon>
        <taxon>Gunneridae</taxon>
        <taxon>Pentapetalae</taxon>
        <taxon>rosids</taxon>
        <taxon>fabids</taxon>
        <taxon>Fabales</taxon>
        <taxon>Fabaceae</taxon>
        <taxon>Papilionoideae</taxon>
        <taxon>50 kb inversion clade</taxon>
        <taxon>NPAAA clade</taxon>
        <taxon>Hologalegina</taxon>
        <taxon>IRL clade</taxon>
        <taxon>Trifolieae</taxon>
        <taxon>Medicago</taxon>
    </lineage>
</organism>